<name>A0A443RZH8_9ACAR</name>
<dbReference type="GO" id="GO:0005794">
    <property type="term" value="C:Golgi apparatus"/>
    <property type="evidence" value="ECO:0007669"/>
    <property type="project" value="TreeGrafter"/>
</dbReference>
<protein>
    <submittedName>
        <fullName evidence="3">Putative polypeptide N-acetylgalactosaminyltransferase 9-like protein</fullName>
    </submittedName>
</protein>
<dbReference type="EMBL" id="NCKV01016225">
    <property type="protein sequence ID" value="RWS20664.1"/>
    <property type="molecule type" value="Genomic_DNA"/>
</dbReference>
<comment type="caution">
    <text evidence="3">The sequence shown here is derived from an EMBL/GenBank/DDBJ whole genome shotgun (WGS) entry which is preliminary data.</text>
</comment>
<dbReference type="InterPro" id="IPR001173">
    <property type="entry name" value="Glyco_trans_2-like"/>
</dbReference>
<dbReference type="STRING" id="299467.A0A443RZH8"/>
<evidence type="ECO:0000259" key="2">
    <source>
        <dbReference type="Pfam" id="PF00535"/>
    </source>
</evidence>
<keyword evidence="1" id="KW-1015">Disulfide bond</keyword>
<gene>
    <name evidence="3" type="ORF">B4U80_08778</name>
</gene>
<dbReference type="Proteomes" id="UP000288716">
    <property type="component" value="Unassembled WGS sequence"/>
</dbReference>
<reference evidence="3 4" key="1">
    <citation type="journal article" date="2018" name="Gigascience">
        <title>Genomes of trombidid mites reveal novel predicted allergens and laterally-transferred genes associated with secondary metabolism.</title>
        <authorList>
            <person name="Dong X."/>
            <person name="Chaisiri K."/>
            <person name="Xia D."/>
            <person name="Armstrong S.D."/>
            <person name="Fang Y."/>
            <person name="Donnelly M.J."/>
            <person name="Kadowaki T."/>
            <person name="McGarry J.W."/>
            <person name="Darby A.C."/>
            <person name="Makepeace B.L."/>
        </authorList>
    </citation>
    <scope>NUCLEOTIDE SEQUENCE [LARGE SCALE GENOMIC DNA]</scope>
    <source>
        <strain evidence="3">UoL-UT</strain>
    </source>
</reference>
<dbReference type="AlphaFoldDB" id="A0A443RZH8"/>
<dbReference type="InterPro" id="IPR029044">
    <property type="entry name" value="Nucleotide-diphossugar_trans"/>
</dbReference>
<feature type="non-terminal residue" evidence="3">
    <location>
        <position position="122"/>
    </location>
</feature>
<evidence type="ECO:0000313" key="4">
    <source>
        <dbReference type="Proteomes" id="UP000288716"/>
    </source>
</evidence>
<evidence type="ECO:0000313" key="3">
    <source>
        <dbReference type="EMBL" id="RWS20664.1"/>
    </source>
</evidence>
<dbReference type="OrthoDB" id="6119243at2759"/>
<dbReference type="Gene3D" id="3.90.550.10">
    <property type="entry name" value="Spore Coat Polysaccharide Biosynthesis Protein SpsA, Chain A"/>
    <property type="match status" value="1"/>
</dbReference>
<dbReference type="GO" id="GO:0006493">
    <property type="term" value="P:protein O-linked glycosylation"/>
    <property type="evidence" value="ECO:0007669"/>
    <property type="project" value="TreeGrafter"/>
</dbReference>
<accession>A0A443RZH8</accession>
<dbReference type="VEuPathDB" id="VectorBase:LDEU011376"/>
<dbReference type="GO" id="GO:0004653">
    <property type="term" value="F:polypeptide N-acetylgalactosaminyltransferase activity"/>
    <property type="evidence" value="ECO:0007669"/>
    <property type="project" value="TreeGrafter"/>
</dbReference>
<dbReference type="SUPFAM" id="SSF53448">
    <property type="entry name" value="Nucleotide-diphospho-sugar transferases"/>
    <property type="match status" value="1"/>
</dbReference>
<proteinExistence type="predicted"/>
<dbReference type="Pfam" id="PF00535">
    <property type="entry name" value="Glycos_transf_2"/>
    <property type="match status" value="1"/>
</dbReference>
<feature type="domain" description="Glycosyltransferase 2-like" evidence="2">
    <location>
        <begin position="63"/>
        <end position="116"/>
    </location>
</feature>
<organism evidence="3 4">
    <name type="scientific">Leptotrombidium deliense</name>
    <dbReference type="NCBI Taxonomy" id="299467"/>
    <lineage>
        <taxon>Eukaryota</taxon>
        <taxon>Metazoa</taxon>
        <taxon>Ecdysozoa</taxon>
        <taxon>Arthropoda</taxon>
        <taxon>Chelicerata</taxon>
        <taxon>Arachnida</taxon>
        <taxon>Acari</taxon>
        <taxon>Acariformes</taxon>
        <taxon>Trombidiformes</taxon>
        <taxon>Prostigmata</taxon>
        <taxon>Anystina</taxon>
        <taxon>Parasitengona</taxon>
        <taxon>Trombiculoidea</taxon>
        <taxon>Trombiculidae</taxon>
        <taxon>Leptotrombidium</taxon>
    </lineage>
</organism>
<keyword evidence="4" id="KW-1185">Reference proteome</keyword>
<sequence length="122" mass="14327">MGKPTIIPLILSQFIHKQIKDGYREHNFNRFVSDLLPLNRRIADVRDPRCKDEKYPEALPSTSVIICFHNEAMSTLLRTVYSVLNRTPKHLLHEIILVDDFSDKQDLKEELESRLEDLQKVK</sequence>
<dbReference type="PANTHER" id="PTHR11675:SF126">
    <property type="entry name" value="RICIN B LECTIN DOMAIN-CONTAINING PROTEIN"/>
    <property type="match status" value="1"/>
</dbReference>
<keyword evidence="3" id="KW-0808">Transferase</keyword>
<dbReference type="PANTHER" id="PTHR11675">
    <property type="entry name" value="N-ACETYLGALACTOSAMINYLTRANSFERASE"/>
    <property type="match status" value="1"/>
</dbReference>
<evidence type="ECO:0000256" key="1">
    <source>
        <dbReference type="ARBA" id="ARBA00023157"/>
    </source>
</evidence>